<evidence type="ECO:0000313" key="2">
    <source>
        <dbReference type="EMBL" id="KAG9243037.1"/>
    </source>
</evidence>
<dbReference type="EMBL" id="MU254011">
    <property type="protein sequence ID" value="KAG9243037.1"/>
    <property type="molecule type" value="Genomic_DNA"/>
</dbReference>
<gene>
    <name evidence="2" type="ORF">BJ878DRAFT_137148</name>
</gene>
<keyword evidence="3" id="KW-1185">Reference proteome</keyword>
<evidence type="ECO:0000256" key="1">
    <source>
        <dbReference type="SAM" id="MobiDB-lite"/>
    </source>
</evidence>
<protein>
    <submittedName>
        <fullName evidence="2">Uncharacterized protein</fullName>
    </submittedName>
</protein>
<accession>A0A9P7Z0E3</accession>
<reference evidence="2" key="1">
    <citation type="journal article" date="2021" name="IMA Fungus">
        <title>Genomic characterization of three marine fungi, including Emericellopsis atlantica sp. nov. with signatures of a generalist lifestyle and marine biomass degradation.</title>
        <authorList>
            <person name="Hagestad O.C."/>
            <person name="Hou L."/>
            <person name="Andersen J.H."/>
            <person name="Hansen E.H."/>
            <person name="Altermark B."/>
            <person name="Li C."/>
            <person name="Kuhnert E."/>
            <person name="Cox R.J."/>
            <person name="Crous P.W."/>
            <person name="Spatafora J.W."/>
            <person name="Lail K."/>
            <person name="Amirebrahimi M."/>
            <person name="Lipzen A."/>
            <person name="Pangilinan J."/>
            <person name="Andreopoulos W."/>
            <person name="Hayes R.D."/>
            <person name="Ng V."/>
            <person name="Grigoriev I.V."/>
            <person name="Jackson S.A."/>
            <person name="Sutton T.D.S."/>
            <person name="Dobson A.D.W."/>
            <person name="Rama T."/>
        </authorList>
    </citation>
    <scope>NUCLEOTIDE SEQUENCE</scope>
    <source>
        <strain evidence="2">TRa3180A</strain>
    </source>
</reference>
<feature type="region of interest" description="Disordered" evidence="1">
    <location>
        <begin position="27"/>
        <end position="51"/>
    </location>
</feature>
<dbReference type="Proteomes" id="UP000887226">
    <property type="component" value="Unassembled WGS sequence"/>
</dbReference>
<comment type="caution">
    <text evidence="2">The sequence shown here is derived from an EMBL/GenBank/DDBJ whole genome shotgun (WGS) entry which is preliminary data.</text>
</comment>
<proteinExistence type="predicted"/>
<organism evidence="2 3">
    <name type="scientific">Calycina marina</name>
    <dbReference type="NCBI Taxonomy" id="1763456"/>
    <lineage>
        <taxon>Eukaryota</taxon>
        <taxon>Fungi</taxon>
        <taxon>Dikarya</taxon>
        <taxon>Ascomycota</taxon>
        <taxon>Pezizomycotina</taxon>
        <taxon>Leotiomycetes</taxon>
        <taxon>Helotiales</taxon>
        <taxon>Pezizellaceae</taxon>
        <taxon>Calycina</taxon>
    </lineage>
</organism>
<feature type="compositionally biased region" description="Polar residues" evidence="1">
    <location>
        <begin position="27"/>
        <end position="41"/>
    </location>
</feature>
<sequence>MTDPLQLSHVIDALPHLPELVFQQDVNSQETSTPGSFPSSPHESDTEDRGQDSYVRSLENKWIDGLDAAVAANTNAARDYILEVLICYEHNDATYYQLWDAIHEDFQTLNARHWKAIESAARSKLRGDLKEAGVFIPAATSDISVSLIAITAEEEPHVWTWKEIKVFSRNCMSRDWYSITLQDTFTEMRELDVTTQLPDNATAERC</sequence>
<feature type="compositionally biased region" description="Basic and acidic residues" evidence="1">
    <location>
        <begin position="42"/>
        <end position="51"/>
    </location>
</feature>
<name>A0A9P7Z0E3_9HELO</name>
<dbReference type="AlphaFoldDB" id="A0A9P7Z0E3"/>
<evidence type="ECO:0000313" key="3">
    <source>
        <dbReference type="Proteomes" id="UP000887226"/>
    </source>
</evidence>